<feature type="compositionally biased region" description="Basic and acidic residues" evidence="9">
    <location>
        <begin position="350"/>
        <end position="362"/>
    </location>
</feature>
<evidence type="ECO:0000313" key="14">
    <source>
        <dbReference type="EMBL" id="CAB4182797.1"/>
    </source>
</evidence>
<sequence>MKTSLNSPMLDGSLMAVEIDLETQANREGAAKYDRLCESAISRRDGAKLKPVEKMIVGWWPDFVREITQERKACRLGVAGVGRMVYGAVLTACDPKATACVALHEIISACLIEPMGAPMRQVSYAVGSAVIAEMHLHVMKGRKVTPKELIDILAESGKNKSRHVNKFAKKTLEDHQWDRRMCSHLGLCLIWKLVGVSILKRVEKVPGEENKIVMERALVCKRRFRDGKGTNMLVLSEYAMNTLEEAQFLRRTLRPRFQPMVAPPLPWGRDKNGDIEEGGHYRLRTPFVVKPSNSLRARLAKTDLTKVFEGLNAISKTPWKIDKKIKEIVSQLMDQGGNTAGLPRLNPIKIPDRPKTPKLEDPETHKAWAREARSAYEQNEQDGSARSDLIMALGIADRMSKYDAIWFPHQYDFRGRAYPVPLHLNHMSSDSRRAMLLFAEAKPGYDEKYLQIHAANCWGNGVDKYDHALRIGWAKANTFAIEKFVSDPFKHDGWMKADDPFQFLQACMGLCDSKIGSRLPIKLDGTANGLQHLSAMGLDRTGGESVNLAKSDAPKDIYTDVAIVVQRMIEDLACLGDPIAKQLMPYCVECGVNKARKVVKQPVMTSVYGCTRTGARDQMQPRLVENGMPKEEAAKAAHWLAGIVMQAIGVQCRAGSGIMKWLREATKQILNDNPNRVIEWVSPMGFPVVQPYWSLKKITVKTHLNTIHLQIPNEQGRQHIGRNRNGISPNVVHAADASHMIHTAIECQKQGIEYAAVHDSYWTHAATVPQLSFILRDEFVKLHSTPHLEQMREYWQTKYSVVLPPLPETGDLDLEGVYKSEYFFS</sequence>
<evidence type="ECO:0000313" key="12">
    <source>
        <dbReference type="EMBL" id="CAB4170244.1"/>
    </source>
</evidence>
<accession>A0A6J5MHK3</accession>
<dbReference type="InterPro" id="IPR002092">
    <property type="entry name" value="DNA-dir_Rpol_phage-type"/>
</dbReference>
<dbReference type="InterPro" id="IPR046950">
    <property type="entry name" value="DNA-dir_Rpol_C_phage-type"/>
</dbReference>
<dbReference type="GO" id="GO:0006351">
    <property type="term" value="P:DNA-templated transcription"/>
    <property type="evidence" value="ECO:0007669"/>
    <property type="project" value="InterPro"/>
</dbReference>
<dbReference type="Gene3D" id="1.10.287.280">
    <property type="match status" value="1"/>
</dbReference>
<dbReference type="GO" id="GO:0019083">
    <property type="term" value="P:viral transcription"/>
    <property type="evidence" value="ECO:0007669"/>
    <property type="project" value="UniProtKB-KW"/>
</dbReference>
<dbReference type="SMART" id="SM01311">
    <property type="entry name" value="RPOL_N"/>
    <property type="match status" value="1"/>
</dbReference>
<proteinExistence type="inferred from homology"/>
<dbReference type="EMBL" id="LR797028">
    <property type="protein sequence ID" value="CAB4182797.1"/>
    <property type="molecule type" value="Genomic_DNA"/>
</dbReference>
<evidence type="ECO:0000256" key="6">
    <source>
        <dbReference type="ARBA" id="ARBA00023163"/>
    </source>
</evidence>
<dbReference type="Pfam" id="PF14700">
    <property type="entry name" value="RPOL_N"/>
    <property type="match status" value="1"/>
</dbReference>
<feature type="region of interest" description="Disordered" evidence="9">
    <location>
        <begin position="339"/>
        <end position="362"/>
    </location>
</feature>
<evidence type="ECO:0000313" key="13">
    <source>
        <dbReference type="EMBL" id="CAB4177388.1"/>
    </source>
</evidence>
<evidence type="ECO:0000313" key="16">
    <source>
        <dbReference type="EMBL" id="CAB4199212.1"/>
    </source>
</evidence>
<keyword evidence="3 11" id="KW-0240">DNA-directed RNA polymerase</keyword>
<comment type="catalytic activity">
    <reaction evidence="8">
        <text>RNA(n) + a ribonucleoside 5'-triphosphate = RNA(n+1) + diphosphate</text>
        <dbReference type="Rhea" id="RHEA:21248"/>
        <dbReference type="Rhea" id="RHEA-COMP:14527"/>
        <dbReference type="Rhea" id="RHEA-COMP:17342"/>
        <dbReference type="ChEBI" id="CHEBI:33019"/>
        <dbReference type="ChEBI" id="CHEBI:61557"/>
        <dbReference type="ChEBI" id="CHEBI:140395"/>
        <dbReference type="EC" id="2.7.7.6"/>
    </reaction>
</comment>
<keyword evidence="5" id="KW-0548">Nucleotidyltransferase</keyword>
<evidence type="ECO:0000256" key="5">
    <source>
        <dbReference type="ARBA" id="ARBA00022695"/>
    </source>
</evidence>
<dbReference type="EMBL" id="LR797387">
    <property type="protein sequence ID" value="CAB4212537.1"/>
    <property type="molecule type" value="Genomic_DNA"/>
</dbReference>
<dbReference type="EMBL" id="LR796449">
    <property type="protein sequence ID" value="CAB4145692.1"/>
    <property type="molecule type" value="Genomic_DNA"/>
</dbReference>
<evidence type="ECO:0000256" key="2">
    <source>
        <dbReference type="ARBA" id="ARBA00012418"/>
    </source>
</evidence>
<name>A0A6J5MHK3_9CAUD</name>
<comment type="similarity">
    <text evidence="1">Belongs to the phage and mitochondrial RNA polymerase family.</text>
</comment>
<dbReference type="EC" id="2.7.7.6" evidence="2"/>
<organism evidence="11">
    <name type="scientific">uncultured Caudovirales phage</name>
    <dbReference type="NCBI Taxonomy" id="2100421"/>
    <lineage>
        <taxon>Viruses</taxon>
        <taxon>Duplodnaviria</taxon>
        <taxon>Heunggongvirae</taxon>
        <taxon>Uroviricota</taxon>
        <taxon>Caudoviricetes</taxon>
        <taxon>Peduoviridae</taxon>
        <taxon>Maltschvirus</taxon>
        <taxon>Maltschvirus maltsch</taxon>
    </lineage>
</organism>
<dbReference type="Gene3D" id="1.10.1320.10">
    <property type="entry name" value="DNA-directed RNA polymerase, N-terminal domain"/>
    <property type="match status" value="1"/>
</dbReference>
<dbReference type="InterPro" id="IPR037159">
    <property type="entry name" value="RNA_POL_N_sf"/>
</dbReference>
<evidence type="ECO:0000256" key="7">
    <source>
        <dbReference type="ARBA" id="ARBA00023314"/>
    </source>
</evidence>
<dbReference type="EMBL" id="LR797275">
    <property type="protein sequence ID" value="CAB4199212.1"/>
    <property type="molecule type" value="Genomic_DNA"/>
</dbReference>
<evidence type="ECO:0000313" key="17">
    <source>
        <dbReference type="EMBL" id="CAB4212537.1"/>
    </source>
</evidence>
<dbReference type="Gene3D" id="1.10.287.260">
    <property type="match status" value="1"/>
</dbReference>
<dbReference type="SUPFAM" id="SSF56672">
    <property type="entry name" value="DNA/RNA polymerases"/>
    <property type="match status" value="1"/>
</dbReference>
<dbReference type="InterPro" id="IPR043502">
    <property type="entry name" value="DNA/RNA_pol_sf"/>
</dbReference>
<evidence type="ECO:0000256" key="4">
    <source>
        <dbReference type="ARBA" id="ARBA00022679"/>
    </source>
</evidence>
<dbReference type="GO" id="GO:0000428">
    <property type="term" value="C:DNA-directed RNA polymerase complex"/>
    <property type="evidence" value="ECO:0007669"/>
    <property type="project" value="UniProtKB-KW"/>
</dbReference>
<dbReference type="PROSITE" id="PS00900">
    <property type="entry name" value="RNA_POL_PHAGE_1"/>
    <property type="match status" value="1"/>
</dbReference>
<evidence type="ECO:0000256" key="9">
    <source>
        <dbReference type="SAM" id="MobiDB-lite"/>
    </source>
</evidence>
<dbReference type="Gene3D" id="1.10.150.20">
    <property type="entry name" value="5' to 3' exonuclease, C-terminal subdomain"/>
    <property type="match status" value="1"/>
</dbReference>
<gene>
    <name evidence="14" type="ORF">UFOVP1088_22</name>
    <name evidence="15" type="ORF">UFOVP1149_41</name>
    <name evidence="16" type="ORF">UFOVP1330_28</name>
    <name evidence="17" type="ORF">UFOVP1441_22</name>
    <name evidence="11" type="ORF">UFOVP486_29</name>
    <name evidence="12" type="ORF">UFOVP911_10</name>
    <name evidence="13" type="ORF">UFOVP997_42</name>
</gene>
<dbReference type="InterPro" id="IPR024075">
    <property type="entry name" value="DNA-dir_RNA_pol_helix_hairp_sf"/>
</dbReference>
<dbReference type="Pfam" id="PF00940">
    <property type="entry name" value="RNA_pol"/>
    <property type="match status" value="1"/>
</dbReference>
<evidence type="ECO:0000313" key="15">
    <source>
        <dbReference type="EMBL" id="CAB4186442.1"/>
    </source>
</evidence>
<evidence type="ECO:0000256" key="3">
    <source>
        <dbReference type="ARBA" id="ARBA00022478"/>
    </source>
</evidence>
<dbReference type="EMBL" id="LR796856">
    <property type="protein sequence ID" value="CAB4170244.1"/>
    <property type="molecule type" value="Genomic_DNA"/>
</dbReference>
<dbReference type="PANTHER" id="PTHR10102:SF0">
    <property type="entry name" value="DNA-DIRECTED RNA POLYMERASE, MITOCHONDRIAL"/>
    <property type="match status" value="1"/>
</dbReference>
<keyword evidence="7" id="KW-1195">Viral transcription</keyword>
<dbReference type="GO" id="GO:0003677">
    <property type="term" value="F:DNA binding"/>
    <property type="evidence" value="ECO:0007669"/>
    <property type="project" value="InterPro"/>
</dbReference>
<dbReference type="InterPro" id="IPR029262">
    <property type="entry name" value="RPOL_N"/>
</dbReference>
<feature type="domain" description="DNA-directed RNA polymerase N-terminal" evidence="10">
    <location>
        <begin position="16"/>
        <end position="316"/>
    </location>
</feature>
<evidence type="ECO:0000259" key="10">
    <source>
        <dbReference type="SMART" id="SM01311"/>
    </source>
</evidence>
<dbReference type="EMBL" id="LR796949">
    <property type="protein sequence ID" value="CAB4177388.1"/>
    <property type="molecule type" value="Genomic_DNA"/>
</dbReference>
<reference evidence="11" key="1">
    <citation type="submission" date="2020-04" db="EMBL/GenBank/DDBJ databases">
        <authorList>
            <person name="Chiriac C."/>
            <person name="Salcher M."/>
            <person name="Ghai R."/>
            <person name="Kavagutti S V."/>
        </authorList>
    </citation>
    <scope>NUCLEOTIDE SEQUENCE</scope>
</reference>
<evidence type="ECO:0000313" key="11">
    <source>
        <dbReference type="EMBL" id="CAB4145692.1"/>
    </source>
</evidence>
<evidence type="ECO:0000256" key="1">
    <source>
        <dbReference type="ARBA" id="ARBA00009493"/>
    </source>
</evidence>
<evidence type="ECO:0000256" key="8">
    <source>
        <dbReference type="ARBA" id="ARBA00048552"/>
    </source>
</evidence>
<dbReference type="PANTHER" id="PTHR10102">
    <property type="entry name" value="DNA-DIRECTED RNA POLYMERASE, MITOCHONDRIAL"/>
    <property type="match status" value="1"/>
</dbReference>
<dbReference type="EMBL" id="LR797095">
    <property type="protein sequence ID" value="CAB4186442.1"/>
    <property type="molecule type" value="Genomic_DNA"/>
</dbReference>
<keyword evidence="4" id="KW-0808">Transferase</keyword>
<dbReference type="GO" id="GO:0003899">
    <property type="term" value="F:DNA-directed RNA polymerase activity"/>
    <property type="evidence" value="ECO:0007669"/>
    <property type="project" value="UniProtKB-EC"/>
</dbReference>
<keyword evidence="6" id="KW-0804">Transcription</keyword>
<protein>
    <recommendedName>
        <fullName evidence="2">DNA-directed RNA polymerase</fullName>
        <ecNumber evidence="2">2.7.7.6</ecNumber>
    </recommendedName>
</protein>